<evidence type="ECO:0000313" key="11">
    <source>
        <dbReference type="EMBL" id="KAH3841893.1"/>
    </source>
</evidence>
<evidence type="ECO:0000259" key="10">
    <source>
        <dbReference type="PROSITE" id="PS50262"/>
    </source>
</evidence>
<dbReference type="GO" id="GO:0045202">
    <property type="term" value="C:synapse"/>
    <property type="evidence" value="ECO:0007669"/>
    <property type="project" value="TreeGrafter"/>
</dbReference>
<comment type="subcellular location">
    <subcellularLocation>
        <location evidence="1">Cell membrane</location>
        <topology evidence="1">Multi-pass membrane protein</topology>
    </subcellularLocation>
</comment>
<keyword evidence="7" id="KW-0675">Receptor</keyword>
<dbReference type="InterPro" id="IPR000276">
    <property type="entry name" value="GPCR_Rhodpsn"/>
</dbReference>
<evidence type="ECO:0000256" key="7">
    <source>
        <dbReference type="ARBA" id="ARBA00023170"/>
    </source>
</evidence>
<organism evidence="11 12">
    <name type="scientific">Dreissena polymorpha</name>
    <name type="common">Zebra mussel</name>
    <name type="synonym">Mytilus polymorpha</name>
    <dbReference type="NCBI Taxonomy" id="45954"/>
    <lineage>
        <taxon>Eukaryota</taxon>
        <taxon>Metazoa</taxon>
        <taxon>Spiralia</taxon>
        <taxon>Lophotrochozoa</taxon>
        <taxon>Mollusca</taxon>
        <taxon>Bivalvia</taxon>
        <taxon>Autobranchia</taxon>
        <taxon>Heteroconchia</taxon>
        <taxon>Euheterodonta</taxon>
        <taxon>Imparidentia</taxon>
        <taxon>Neoheterodontei</taxon>
        <taxon>Myida</taxon>
        <taxon>Dreissenoidea</taxon>
        <taxon>Dreissenidae</taxon>
        <taxon>Dreissena</taxon>
    </lineage>
</organism>
<dbReference type="PRINTS" id="PR00237">
    <property type="entry name" value="GPCRRHODOPSN"/>
</dbReference>
<feature type="transmembrane region" description="Helical" evidence="9">
    <location>
        <begin position="188"/>
        <end position="214"/>
    </location>
</feature>
<evidence type="ECO:0000256" key="6">
    <source>
        <dbReference type="ARBA" id="ARBA00023136"/>
    </source>
</evidence>
<dbReference type="GO" id="GO:0030425">
    <property type="term" value="C:dendrite"/>
    <property type="evidence" value="ECO:0007669"/>
    <property type="project" value="TreeGrafter"/>
</dbReference>
<comment type="caution">
    <text evidence="11">The sequence shown here is derived from an EMBL/GenBank/DDBJ whole genome shotgun (WGS) entry which is preliminary data.</text>
</comment>
<keyword evidence="6 9" id="KW-0472">Membrane</keyword>
<name>A0A9D4KLU2_DREPO</name>
<keyword evidence="12" id="KW-1185">Reference proteome</keyword>
<dbReference type="PROSITE" id="PS50262">
    <property type="entry name" value="G_PROTEIN_RECEP_F1_2"/>
    <property type="match status" value="1"/>
</dbReference>
<feature type="domain" description="G-protein coupled receptors family 1 profile" evidence="10">
    <location>
        <begin position="42"/>
        <end position="317"/>
    </location>
</feature>
<keyword evidence="3 9" id="KW-0812">Transmembrane</keyword>
<dbReference type="GO" id="GO:0007187">
    <property type="term" value="P:G protein-coupled receptor signaling pathway, coupled to cyclic nucleotide second messenger"/>
    <property type="evidence" value="ECO:0007669"/>
    <property type="project" value="TreeGrafter"/>
</dbReference>
<evidence type="ECO:0000313" key="12">
    <source>
        <dbReference type="Proteomes" id="UP000828390"/>
    </source>
</evidence>
<dbReference type="Gene3D" id="1.20.1070.10">
    <property type="entry name" value="Rhodopsin 7-helix transmembrane proteins"/>
    <property type="match status" value="1"/>
</dbReference>
<dbReference type="GO" id="GO:0007197">
    <property type="term" value="P:adenylate cyclase-inhibiting G protein-coupled acetylcholine receptor signaling pathway"/>
    <property type="evidence" value="ECO:0007669"/>
    <property type="project" value="TreeGrafter"/>
</dbReference>
<feature type="transmembrane region" description="Helical" evidence="9">
    <location>
        <begin position="101"/>
        <end position="122"/>
    </location>
</feature>
<dbReference type="Proteomes" id="UP000828390">
    <property type="component" value="Unassembled WGS sequence"/>
</dbReference>
<keyword evidence="4 9" id="KW-1133">Transmembrane helix</keyword>
<accession>A0A9D4KLU2</accession>
<dbReference type="Pfam" id="PF00001">
    <property type="entry name" value="7tm_1"/>
    <property type="match status" value="1"/>
</dbReference>
<keyword evidence="2" id="KW-1003">Cell membrane</keyword>
<evidence type="ECO:0000256" key="1">
    <source>
        <dbReference type="ARBA" id="ARBA00004651"/>
    </source>
</evidence>
<feature type="transmembrane region" description="Helical" evidence="9">
    <location>
        <begin position="63"/>
        <end position="81"/>
    </location>
</feature>
<dbReference type="GO" id="GO:0004993">
    <property type="term" value="F:G protein-coupled serotonin receptor activity"/>
    <property type="evidence" value="ECO:0007669"/>
    <property type="project" value="TreeGrafter"/>
</dbReference>
<keyword evidence="8" id="KW-0807">Transducer</keyword>
<evidence type="ECO:0000256" key="3">
    <source>
        <dbReference type="ARBA" id="ARBA00022692"/>
    </source>
</evidence>
<dbReference type="OrthoDB" id="10071887at2759"/>
<dbReference type="EMBL" id="JAIWYP010000004">
    <property type="protein sequence ID" value="KAH3841893.1"/>
    <property type="molecule type" value="Genomic_DNA"/>
</dbReference>
<feature type="transmembrane region" description="Helical" evidence="9">
    <location>
        <begin position="301"/>
        <end position="320"/>
    </location>
</feature>
<dbReference type="PANTHER" id="PTHR24247">
    <property type="entry name" value="5-HYDROXYTRYPTAMINE RECEPTOR"/>
    <property type="match status" value="1"/>
</dbReference>
<evidence type="ECO:0000256" key="9">
    <source>
        <dbReference type="SAM" id="Phobius"/>
    </source>
</evidence>
<sequence length="358" mass="40528">MSTAPPGEDYNNEDEGIIPMTPGVQIPAAIGLAILILISITGNSMTVIAYLRDQRLCTVYDFYLFQLGITDLLLSAISLPFYTVYTLMEFTWPFGYAFCKIYLVCDFTLCFQSIMLMLIISLDRLLLIQMGHSYMIKITRRVGVAQVVCAWLISFLVFSPAIIGWDAWVGYSTVKNMDCDVEFAYDRVFTTITAFVEFLIPFVCMTSLNALIYVKIKQRSKVNPSTSSHVQSASSINPGNRTGIANALPPAARDPGGRHRKAAKFLAMLVVAFLIFWAPYSITTVLISFCDDCVNTSLYEFFNFFLWMKSAVNPFLYAYNSPRYRMHFRRFLTFNGRLLLRTKEPSVEPEITVQTSAM</sequence>
<feature type="transmembrane region" description="Helical" evidence="9">
    <location>
        <begin position="28"/>
        <end position="51"/>
    </location>
</feature>
<feature type="transmembrane region" description="Helical" evidence="9">
    <location>
        <begin position="265"/>
        <end position="289"/>
    </location>
</feature>
<keyword evidence="5" id="KW-0297">G-protein coupled receptor</keyword>
<evidence type="ECO:0000256" key="4">
    <source>
        <dbReference type="ARBA" id="ARBA00022989"/>
    </source>
</evidence>
<dbReference type="GO" id="GO:0005886">
    <property type="term" value="C:plasma membrane"/>
    <property type="evidence" value="ECO:0007669"/>
    <property type="project" value="UniProtKB-SubCell"/>
</dbReference>
<reference evidence="11" key="1">
    <citation type="journal article" date="2019" name="bioRxiv">
        <title>The Genome of the Zebra Mussel, Dreissena polymorpha: A Resource for Invasive Species Research.</title>
        <authorList>
            <person name="McCartney M.A."/>
            <person name="Auch B."/>
            <person name="Kono T."/>
            <person name="Mallez S."/>
            <person name="Zhang Y."/>
            <person name="Obille A."/>
            <person name="Becker A."/>
            <person name="Abrahante J.E."/>
            <person name="Garbe J."/>
            <person name="Badalamenti J.P."/>
            <person name="Herman A."/>
            <person name="Mangelson H."/>
            <person name="Liachko I."/>
            <person name="Sullivan S."/>
            <person name="Sone E.D."/>
            <person name="Koren S."/>
            <person name="Silverstein K.A.T."/>
            <person name="Beckman K.B."/>
            <person name="Gohl D.M."/>
        </authorList>
    </citation>
    <scope>NUCLEOTIDE SEQUENCE</scope>
    <source>
        <strain evidence="11">Duluth1</strain>
        <tissue evidence="11">Whole animal</tissue>
    </source>
</reference>
<proteinExistence type="predicted"/>
<protein>
    <recommendedName>
        <fullName evidence="10">G-protein coupled receptors family 1 profile domain-containing protein</fullName>
    </recommendedName>
</protein>
<gene>
    <name evidence="11" type="ORF">DPMN_115375</name>
</gene>
<evidence type="ECO:0000256" key="8">
    <source>
        <dbReference type="ARBA" id="ARBA00023224"/>
    </source>
</evidence>
<feature type="transmembrane region" description="Helical" evidence="9">
    <location>
        <begin position="143"/>
        <end position="168"/>
    </location>
</feature>
<evidence type="ECO:0000256" key="5">
    <source>
        <dbReference type="ARBA" id="ARBA00023040"/>
    </source>
</evidence>
<dbReference type="SUPFAM" id="SSF81321">
    <property type="entry name" value="Family A G protein-coupled receptor-like"/>
    <property type="match status" value="1"/>
</dbReference>
<dbReference type="InterPro" id="IPR017452">
    <property type="entry name" value="GPCR_Rhodpsn_7TM"/>
</dbReference>
<reference evidence="11" key="2">
    <citation type="submission" date="2020-11" db="EMBL/GenBank/DDBJ databases">
        <authorList>
            <person name="McCartney M.A."/>
            <person name="Auch B."/>
            <person name="Kono T."/>
            <person name="Mallez S."/>
            <person name="Becker A."/>
            <person name="Gohl D.M."/>
            <person name="Silverstein K.A.T."/>
            <person name="Koren S."/>
            <person name="Bechman K.B."/>
            <person name="Herman A."/>
            <person name="Abrahante J.E."/>
            <person name="Garbe J."/>
        </authorList>
    </citation>
    <scope>NUCLEOTIDE SEQUENCE</scope>
    <source>
        <strain evidence="11">Duluth1</strain>
        <tissue evidence="11">Whole animal</tissue>
    </source>
</reference>
<dbReference type="GO" id="GO:0016907">
    <property type="term" value="F:G protein-coupled acetylcholine receptor activity"/>
    <property type="evidence" value="ECO:0007669"/>
    <property type="project" value="TreeGrafter"/>
</dbReference>
<evidence type="ECO:0000256" key="2">
    <source>
        <dbReference type="ARBA" id="ARBA00022475"/>
    </source>
</evidence>
<dbReference type="PANTHER" id="PTHR24247:SF195">
    <property type="entry name" value="G-PROTEIN COUPLED RECEPTORS FAMILY 1 PROFILE DOMAIN-CONTAINING PROTEIN"/>
    <property type="match status" value="1"/>
</dbReference>
<dbReference type="AlphaFoldDB" id="A0A9D4KLU2"/>